<dbReference type="STRING" id="37360.A0A0G4J825"/>
<keyword evidence="10" id="KW-1185">Reference proteome</keyword>
<evidence type="ECO:0000256" key="6">
    <source>
        <dbReference type="SAM" id="SignalP"/>
    </source>
</evidence>
<dbReference type="SMR" id="A0A0G4J825"/>
<name>A0A0G4J825_PLABS</name>
<evidence type="ECO:0000256" key="1">
    <source>
        <dbReference type="ARBA" id="ARBA00022527"/>
    </source>
</evidence>
<dbReference type="SUPFAM" id="SSF56112">
    <property type="entry name" value="Protein kinase-like (PK-like)"/>
    <property type="match status" value="1"/>
</dbReference>
<geneLocation type="mitochondrion" evidence="9"/>
<dbReference type="InterPro" id="IPR000719">
    <property type="entry name" value="Prot_kinase_dom"/>
</dbReference>
<feature type="signal peptide" evidence="6">
    <location>
        <begin position="1"/>
        <end position="24"/>
    </location>
</feature>
<evidence type="ECO:0000256" key="3">
    <source>
        <dbReference type="ARBA" id="ARBA00022840"/>
    </source>
</evidence>
<sequence length="358" mass="39806">MKVACVLTSLCLTVVLSMVVPGHGTPDPAQKQRDRREFDEIWSHRFHHFIPRRVPLSHHELIPAENRASVVPCEDLSWCYNNDDEILCIGRGTFGEVLQGRYGEFDVAVKVFPSVSSRGELNGFTNELTMFMTLARLQNVIPFVGFTLLRDRRPAIVMSLASRGCLRRMLKKRSVPLSTRLEWAADACDAIAEMHSNGYAHGDVKTGNILIGYNGDGLDPQGFIADLGAACKVEDKSRFWRSHMTCTVNYAAPEQLALTVGKSDPWDEACDTWSLGAVAISSILQKEWTPFPGNQPDAQASYYEHVCVKKNRPTLPPGKVSDTLDMVINQCLSFIPSQRPPAKLLSIALRREATLPGH</sequence>
<keyword evidence="2 4" id="KW-0547">Nucleotide-binding</keyword>
<evidence type="ECO:0000256" key="4">
    <source>
        <dbReference type="PROSITE-ProRule" id="PRU10141"/>
    </source>
</evidence>
<evidence type="ECO:0000313" key="11">
    <source>
        <dbReference type="Proteomes" id="UP000290189"/>
    </source>
</evidence>
<evidence type="ECO:0000313" key="9">
    <source>
        <dbReference type="EMBL" id="SPQ99672.1"/>
    </source>
</evidence>
<dbReference type="SMART" id="SM00220">
    <property type="entry name" value="S_TKc"/>
    <property type="match status" value="1"/>
</dbReference>
<dbReference type="GO" id="GO:0004674">
    <property type="term" value="F:protein serine/threonine kinase activity"/>
    <property type="evidence" value="ECO:0007669"/>
    <property type="project" value="UniProtKB-KW"/>
</dbReference>
<keyword evidence="6" id="KW-0732">Signal</keyword>
<evidence type="ECO:0000256" key="2">
    <source>
        <dbReference type="ARBA" id="ARBA00022741"/>
    </source>
</evidence>
<keyword evidence="9" id="KW-0496">Mitochondrion</keyword>
<keyword evidence="1 5" id="KW-0418">Kinase</keyword>
<dbReference type="Proteomes" id="UP000290189">
    <property type="component" value="Unassembled WGS sequence"/>
</dbReference>
<dbReference type="InterPro" id="IPR017441">
    <property type="entry name" value="Protein_kinase_ATP_BS"/>
</dbReference>
<feature type="chain" id="PRO_5033224604" description="Protein kinase domain-containing protein" evidence="6">
    <location>
        <begin position="25"/>
        <end position="358"/>
    </location>
</feature>
<dbReference type="Gene3D" id="3.30.200.20">
    <property type="entry name" value="Phosphorylase Kinase, domain 1"/>
    <property type="match status" value="1"/>
</dbReference>
<dbReference type="EMBL" id="CDSF01000155">
    <property type="protein sequence ID" value="CEP03710.1"/>
    <property type="molecule type" value="Genomic_DNA"/>
</dbReference>
<dbReference type="GO" id="GO:0005524">
    <property type="term" value="F:ATP binding"/>
    <property type="evidence" value="ECO:0007669"/>
    <property type="project" value="UniProtKB-UniRule"/>
</dbReference>
<dbReference type="EMBL" id="OVEO01000012">
    <property type="protein sequence ID" value="SPQ99672.1"/>
    <property type="molecule type" value="Genomic_DNA"/>
</dbReference>
<dbReference type="Pfam" id="PF07714">
    <property type="entry name" value="PK_Tyr_Ser-Thr"/>
    <property type="match status" value="1"/>
</dbReference>
<evidence type="ECO:0000313" key="8">
    <source>
        <dbReference type="EMBL" id="CEP03710.1"/>
    </source>
</evidence>
<accession>A0A0G4J825</accession>
<gene>
    <name evidence="8" type="ORF">PBRA_003317</name>
    <name evidence="9" type="ORF">PLBR_LOCUS6887</name>
</gene>
<dbReference type="PANTHER" id="PTHR44329">
    <property type="entry name" value="SERINE/THREONINE-PROTEIN KINASE TNNI3K-RELATED"/>
    <property type="match status" value="1"/>
</dbReference>
<keyword evidence="1 5" id="KW-0808">Transferase</keyword>
<dbReference type="Proteomes" id="UP000039324">
    <property type="component" value="Unassembled WGS sequence"/>
</dbReference>
<keyword evidence="3 4" id="KW-0067">ATP-binding</keyword>
<comment type="similarity">
    <text evidence="5">Belongs to the protein kinase superfamily.</text>
</comment>
<dbReference type="InterPro" id="IPR011009">
    <property type="entry name" value="Kinase-like_dom_sf"/>
</dbReference>
<evidence type="ECO:0000259" key="7">
    <source>
        <dbReference type="PROSITE" id="PS50011"/>
    </source>
</evidence>
<keyword evidence="1 5" id="KW-0723">Serine/threonine-protein kinase</keyword>
<proteinExistence type="inferred from homology"/>
<reference evidence="8 10" key="1">
    <citation type="submission" date="2015-02" db="EMBL/GenBank/DDBJ databases">
        <authorList>
            <person name="Chooi Y.-H."/>
        </authorList>
    </citation>
    <scope>NUCLEOTIDE SEQUENCE [LARGE SCALE GENOMIC DNA]</scope>
    <source>
        <strain evidence="8">E3</strain>
    </source>
</reference>
<dbReference type="Gene3D" id="1.10.510.10">
    <property type="entry name" value="Transferase(Phosphotransferase) domain 1"/>
    <property type="match status" value="1"/>
</dbReference>
<dbReference type="PROSITE" id="PS00107">
    <property type="entry name" value="PROTEIN_KINASE_ATP"/>
    <property type="match status" value="1"/>
</dbReference>
<feature type="binding site" evidence="4">
    <location>
        <position position="110"/>
    </location>
    <ligand>
        <name>ATP</name>
        <dbReference type="ChEBI" id="CHEBI:30616"/>
    </ligand>
</feature>
<dbReference type="OrthoDB" id="1668230at2759"/>
<evidence type="ECO:0000256" key="5">
    <source>
        <dbReference type="RuleBase" id="RU000304"/>
    </source>
</evidence>
<reference evidence="9 11" key="2">
    <citation type="submission" date="2018-03" db="EMBL/GenBank/DDBJ databases">
        <authorList>
            <person name="Fogelqvist J."/>
        </authorList>
    </citation>
    <scope>NUCLEOTIDE SEQUENCE [LARGE SCALE GENOMIC DNA]</scope>
</reference>
<dbReference type="InterPro" id="IPR008271">
    <property type="entry name" value="Ser/Thr_kinase_AS"/>
</dbReference>
<dbReference type="InterPro" id="IPR001245">
    <property type="entry name" value="Ser-Thr/Tyr_kinase_cat_dom"/>
</dbReference>
<dbReference type="PROSITE" id="PS00108">
    <property type="entry name" value="PROTEIN_KINASE_ST"/>
    <property type="match status" value="1"/>
</dbReference>
<evidence type="ECO:0000313" key="10">
    <source>
        <dbReference type="Proteomes" id="UP000039324"/>
    </source>
</evidence>
<dbReference type="InterPro" id="IPR051681">
    <property type="entry name" value="Ser/Thr_Kinases-Pseudokinases"/>
</dbReference>
<protein>
    <recommendedName>
        <fullName evidence="7">Protein kinase domain-containing protein</fullName>
    </recommendedName>
</protein>
<feature type="domain" description="Protein kinase" evidence="7">
    <location>
        <begin position="83"/>
        <end position="358"/>
    </location>
</feature>
<dbReference type="AlphaFoldDB" id="A0A0G4J825"/>
<dbReference type="PROSITE" id="PS50011">
    <property type="entry name" value="PROTEIN_KINASE_DOM"/>
    <property type="match status" value="1"/>
</dbReference>
<organism evidence="8 10">
    <name type="scientific">Plasmodiophora brassicae</name>
    <name type="common">Clubroot disease agent</name>
    <dbReference type="NCBI Taxonomy" id="37360"/>
    <lineage>
        <taxon>Eukaryota</taxon>
        <taxon>Sar</taxon>
        <taxon>Rhizaria</taxon>
        <taxon>Endomyxa</taxon>
        <taxon>Phytomyxea</taxon>
        <taxon>Plasmodiophorida</taxon>
        <taxon>Plasmodiophoridae</taxon>
        <taxon>Plasmodiophora</taxon>
    </lineage>
</organism>